<dbReference type="Proteomes" id="UP001438008">
    <property type="component" value="Unassembled WGS sequence"/>
</dbReference>
<dbReference type="Gene3D" id="2.30.24.10">
    <property type="entry name" value="CAT RNA-binding domain"/>
    <property type="match status" value="1"/>
</dbReference>
<dbReference type="RefSeq" id="WP_349165062.1">
    <property type="nucleotide sequence ID" value="NZ_JBBMFE010000013.1"/>
</dbReference>
<comment type="caution">
    <text evidence="3">The sequence shown here is derived from an EMBL/GenBank/DDBJ whole genome shotgun (WGS) entry which is preliminary data.</text>
</comment>
<dbReference type="InterPro" id="IPR050661">
    <property type="entry name" value="BglG_antiterminators"/>
</dbReference>
<proteinExistence type="predicted"/>
<name>A0ABV1FJX8_9FIRM</name>
<dbReference type="SMART" id="SM01061">
    <property type="entry name" value="CAT_RBD"/>
    <property type="match status" value="1"/>
</dbReference>
<dbReference type="InterPro" id="IPR036650">
    <property type="entry name" value="CAT_RNA-bd_dom_sf"/>
</dbReference>
<dbReference type="SUPFAM" id="SSF50151">
    <property type="entry name" value="SacY-like RNA-binding domain"/>
    <property type="match status" value="1"/>
</dbReference>
<dbReference type="InterPro" id="IPR004341">
    <property type="entry name" value="CAT_RNA-bd_dom"/>
</dbReference>
<feature type="domain" description="PRD" evidence="2">
    <location>
        <begin position="171"/>
        <end position="279"/>
    </location>
</feature>
<keyword evidence="4" id="KW-1185">Reference proteome</keyword>
<protein>
    <submittedName>
        <fullName evidence="3">PRD domain-containing protein</fullName>
    </submittedName>
</protein>
<evidence type="ECO:0000256" key="1">
    <source>
        <dbReference type="ARBA" id="ARBA00022737"/>
    </source>
</evidence>
<evidence type="ECO:0000259" key="2">
    <source>
        <dbReference type="PROSITE" id="PS51372"/>
    </source>
</evidence>
<organism evidence="3 4">
    <name type="scientific">Laedolimicola intestinihominis</name>
    <dbReference type="NCBI Taxonomy" id="3133166"/>
    <lineage>
        <taxon>Bacteria</taxon>
        <taxon>Bacillati</taxon>
        <taxon>Bacillota</taxon>
        <taxon>Clostridia</taxon>
        <taxon>Lachnospirales</taxon>
        <taxon>Lachnospiraceae</taxon>
        <taxon>Laedolimicola</taxon>
    </lineage>
</organism>
<gene>
    <name evidence="3" type="ORF">WMO29_12790</name>
</gene>
<dbReference type="EMBL" id="JBBMFE010000013">
    <property type="protein sequence ID" value="MEQ2473355.1"/>
    <property type="molecule type" value="Genomic_DNA"/>
</dbReference>
<dbReference type="PROSITE" id="PS51372">
    <property type="entry name" value="PRD_2"/>
    <property type="match status" value="2"/>
</dbReference>
<dbReference type="Pfam" id="PF00874">
    <property type="entry name" value="PRD"/>
    <property type="match status" value="2"/>
</dbReference>
<dbReference type="PANTHER" id="PTHR30185">
    <property type="entry name" value="CRYPTIC BETA-GLUCOSIDE BGL OPERON ANTITERMINATOR"/>
    <property type="match status" value="1"/>
</dbReference>
<reference evidence="3 4" key="1">
    <citation type="submission" date="2024-03" db="EMBL/GenBank/DDBJ databases">
        <title>Human intestinal bacterial collection.</title>
        <authorList>
            <person name="Pauvert C."/>
            <person name="Hitch T.C.A."/>
            <person name="Clavel T."/>
        </authorList>
    </citation>
    <scope>NUCLEOTIDE SEQUENCE [LARGE SCALE GENOMIC DNA]</scope>
    <source>
        <strain evidence="3 4">CLA-AA-H132</strain>
    </source>
</reference>
<dbReference type="InterPro" id="IPR036634">
    <property type="entry name" value="PRD_sf"/>
</dbReference>
<feature type="domain" description="PRD" evidence="2">
    <location>
        <begin position="65"/>
        <end position="170"/>
    </location>
</feature>
<dbReference type="SUPFAM" id="SSF63520">
    <property type="entry name" value="PTS-regulatory domain, PRD"/>
    <property type="match status" value="2"/>
</dbReference>
<dbReference type="Pfam" id="PF03123">
    <property type="entry name" value="CAT_RBD"/>
    <property type="match status" value="1"/>
</dbReference>
<dbReference type="Gene3D" id="1.10.1790.10">
    <property type="entry name" value="PRD domain"/>
    <property type="match status" value="2"/>
</dbReference>
<sequence length="279" mass="32608">MRVIKVLNNSLVLALDNAGQESILMGKGIGFHKSIGYEFQESEIEKVFVLKDKEVSRNIIRLAAETDSVFFELAKAVIDYAIEQFDMKLMDHIYLSLTDHLSFAARRIREGIVLQNFYTLEMKKFNPQEFQVGEYAVKLMRERLDLEIPVDEAGNIAFHFINAQFNHPYNSQNLLISRTLDAVLDIVKYAFGITYNEDSTSYSRYVTHVRLFAQRLVSRNQLPDEKNSILYEQIHSICQKEFACVEKIQIYVYEQFRQKLSSQEKMYLALHIHRVLEED</sequence>
<evidence type="ECO:0000313" key="3">
    <source>
        <dbReference type="EMBL" id="MEQ2473355.1"/>
    </source>
</evidence>
<evidence type="ECO:0000313" key="4">
    <source>
        <dbReference type="Proteomes" id="UP001438008"/>
    </source>
</evidence>
<dbReference type="InterPro" id="IPR011608">
    <property type="entry name" value="PRD"/>
</dbReference>
<keyword evidence="1" id="KW-0677">Repeat</keyword>
<dbReference type="PANTHER" id="PTHR30185:SF15">
    <property type="entry name" value="CRYPTIC BETA-GLUCOSIDE BGL OPERON ANTITERMINATOR"/>
    <property type="match status" value="1"/>
</dbReference>
<accession>A0ABV1FJX8</accession>